<protein>
    <submittedName>
        <fullName evidence="8">Uncharacterized protein LOC108678252</fullName>
    </submittedName>
</protein>
<dbReference type="InterPro" id="IPR006693">
    <property type="entry name" value="AB_hydrolase_lipase"/>
</dbReference>
<dbReference type="Proteomes" id="UP000694843">
    <property type="component" value="Unplaced"/>
</dbReference>
<keyword evidence="4" id="KW-0732">Signal</keyword>
<evidence type="ECO:0000313" key="7">
    <source>
        <dbReference type="Proteomes" id="UP000694843"/>
    </source>
</evidence>
<dbReference type="Gene3D" id="3.40.50.1820">
    <property type="entry name" value="alpha/beta hydrolase"/>
    <property type="match status" value="1"/>
</dbReference>
<feature type="region of interest" description="Disordered" evidence="3">
    <location>
        <begin position="579"/>
        <end position="719"/>
    </location>
</feature>
<dbReference type="Pfam" id="PF00561">
    <property type="entry name" value="Abhydrolase_1"/>
    <property type="match status" value="1"/>
</dbReference>
<keyword evidence="1" id="KW-0442">Lipid degradation</keyword>
<evidence type="ECO:0000256" key="1">
    <source>
        <dbReference type="ARBA" id="ARBA00022963"/>
    </source>
</evidence>
<dbReference type="InterPro" id="IPR000073">
    <property type="entry name" value="AB_hydrolase_1"/>
</dbReference>
<dbReference type="PANTHER" id="PTHR11005">
    <property type="entry name" value="LYSOSOMAL ACID LIPASE-RELATED"/>
    <property type="match status" value="1"/>
</dbReference>
<dbReference type="Pfam" id="PF02389">
    <property type="entry name" value="Cornifin"/>
    <property type="match status" value="1"/>
</dbReference>
<feature type="domain" description="Partial AB-hydrolase lipase" evidence="6">
    <location>
        <begin position="242"/>
        <end position="348"/>
    </location>
</feature>
<evidence type="ECO:0000259" key="6">
    <source>
        <dbReference type="Pfam" id="PF04083"/>
    </source>
</evidence>
<dbReference type="SUPFAM" id="SSF53474">
    <property type="entry name" value="alpha/beta-Hydrolases"/>
    <property type="match status" value="1"/>
</dbReference>
<dbReference type="RefSeq" id="XP_018022109.1">
    <property type="nucleotide sequence ID" value="XM_018166620.2"/>
</dbReference>
<dbReference type="AlphaFoldDB" id="A0A8B7P7G4"/>
<feature type="chain" id="PRO_5034511703" evidence="4">
    <location>
        <begin position="23"/>
        <end position="719"/>
    </location>
</feature>
<dbReference type="InterPro" id="IPR029058">
    <property type="entry name" value="AB_hydrolase_fold"/>
</dbReference>
<proteinExistence type="predicted"/>
<dbReference type="GeneID" id="108678252"/>
<dbReference type="GO" id="GO:0016042">
    <property type="term" value="P:lipid catabolic process"/>
    <property type="evidence" value="ECO:0007669"/>
    <property type="project" value="UniProtKB-KW"/>
</dbReference>
<evidence type="ECO:0000256" key="3">
    <source>
        <dbReference type="SAM" id="MobiDB-lite"/>
    </source>
</evidence>
<organism evidence="7 8">
    <name type="scientific">Hyalella azteca</name>
    <name type="common">Amphipod</name>
    <dbReference type="NCBI Taxonomy" id="294128"/>
    <lineage>
        <taxon>Eukaryota</taxon>
        <taxon>Metazoa</taxon>
        <taxon>Ecdysozoa</taxon>
        <taxon>Arthropoda</taxon>
        <taxon>Crustacea</taxon>
        <taxon>Multicrustacea</taxon>
        <taxon>Malacostraca</taxon>
        <taxon>Eumalacostraca</taxon>
        <taxon>Peracarida</taxon>
        <taxon>Amphipoda</taxon>
        <taxon>Senticaudata</taxon>
        <taxon>Talitrida</taxon>
        <taxon>Talitroidea</taxon>
        <taxon>Hyalellidae</taxon>
        <taxon>Hyalella</taxon>
    </lineage>
</organism>
<dbReference type="KEGG" id="hazt:108678252"/>
<name>A0A8B7P7G4_HYAAZ</name>
<evidence type="ECO:0000256" key="4">
    <source>
        <dbReference type="SAM" id="SignalP"/>
    </source>
</evidence>
<feature type="region of interest" description="Disordered" evidence="3">
    <location>
        <begin position="76"/>
        <end position="100"/>
    </location>
</feature>
<feature type="signal peptide" evidence="4">
    <location>
        <begin position="1"/>
        <end position="22"/>
    </location>
</feature>
<gene>
    <name evidence="8" type="primary">LOC108678252</name>
</gene>
<reference evidence="8" key="1">
    <citation type="submission" date="2025-08" db="UniProtKB">
        <authorList>
            <consortium name="RefSeq"/>
        </authorList>
    </citation>
    <scope>IDENTIFICATION</scope>
    <source>
        <tissue evidence="8">Whole organism</tissue>
    </source>
</reference>
<evidence type="ECO:0000259" key="5">
    <source>
        <dbReference type="Pfam" id="PF00561"/>
    </source>
</evidence>
<keyword evidence="2" id="KW-0443">Lipid metabolism</keyword>
<sequence>MASNYICNLCMFSLVIIKFCQSQNNAHSDELHSLSSSNYESLNARDFVTSKYNSTVRNNSTNFGVYLKFSQDFSTNKNSRRADTSSAWKRKRQTTDEEKSVEYLNKKRRDSEKLKFFNSAHHHTGRLRKKRPKFSNLPGEMANLLRDAVNHQNFSQSGIFFEVRAIDMKNLTKNPQHFSSNVTRNEDKLWESENMDLENVLYGLHKSSENLWSQESKTRRRKRRTLILPSNSHDELILPTWEIIQRNGYPLERHSVTTSDGYILALQRIPGPRHSAVGTPLNKAPYGRASTRQVRSGVHLPREELLGGNGLWGPPHPEDILEKLPRGHNPHVVLLAHCAACSSADYVLAGPKHSLAFQLADAGYDVWLGDFRGNTYSRNHTTLNPDTDPQFWYFSLDEIAGIDVPAMVNYVRLKTQVDKIFFIGHSLGTLSFYMSASTPKSVVDKIRLMVGMGPVGFRDNVRGPMALAMQITAIFRAQLEKLGIRELMSRSATFISAVQKFCCLDCLFHQPCAAIFTALGGGVNQGYYDPNRLHLYMGHLPFGGISTRVLAHIGQLITSGIAVITSCGYRVQLTCMRAPGPTDLRAPGPTDLRMQGPTDLRAPGSTDLRMPGPTDLRAPGPTDLRAPGPTDLRAPGPTDLRAPGPTNLRVPGPTDLRTPGPTDLRAPGPTDPRAPGPTDLRAPGPTDLRAPGPTDLRAPGPTDLRAPGPTDLHVYKRQT</sequence>
<evidence type="ECO:0000256" key="2">
    <source>
        <dbReference type="ARBA" id="ARBA00023098"/>
    </source>
</evidence>
<accession>A0A8B7P7G4</accession>
<keyword evidence="7" id="KW-1185">Reference proteome</keyword>
<evidence type="ECO:0000313" key="8">
    <source>
        <dbReference type="RefSeq" id="XP_018022109.1"/>
    </source>
</evidence>
<dbReference type="Pfam" id="PF04083">
    <property type="entry name" value="Abhydro_lipase"/>
    <property type="match status" value="1"/>
</dbReference>
<feature type="domain" description="AB hydrolase-1" evidence="5">
    <location>
        <begin position="353"/>
        <end position="454"/>
    </location>
</feature>
<dbReference type="OrthoDB" id="9974421at2759"/>